<keyword evidence="4" id="KW-1185">Reference proteome</keyword>
<proteinExistence type="predicted"/>
<evidence type="ECO:0000313" key="5">
    <source>
        <dbReference type="Proteomes" id="UP000092021"/>
    </source>
</evidence>
<evidence type="ECO:0000256" key="1">
    <source>
        <dbReference type="SAM" id="MobiDB-lite"/>
    </source>
</evidence>
<evidence type="ECO:0000313" key="2">
    <source>
        <dbReference type="EMBL" id="OAX52638.1"/>
    </source>
</evidence>
<reference evidence="4" key="1">
    <citation type="submission" date="2016-04" db="EMBL/GenBank/DDBJ databases">
        <authorList>
            <person name="Waterworth S."/>
            <person name="Matcher G."/>
        </authorList>
    </citation>
    <scope>NUCLEOTIDE SEQUENCE [LARGE SCALE GENOMIC DNA]</scope>
    <source>
        <strain evidence="4">RuSp02-3</strain>
    </source>
</reference>
<reference evidence="2" key="2">
    <citation type="submission" date="2016-04" db="EMBL/GenBank/DDBJ databases">
        <authorList>
            <person name="Evans L.H."/>
            <person name="Alamgir A."/>
            <person name="Owens N."/>
            <person name="Weber N.D."/>
            <person name="Virtaneva K."/>
            <person name="Barbian K."/>
            <person name="Babar A."/>
            <person name="Rosenke K."/>
        </authorList>
    </citation>
    <scope>NUCLEOTIDE SEQUENCE [LARGE SCALE GENOMIC DNA]</scope>
    <source>
        <strain evidence="2">RUTW2-3</strain>
    </source>
</reference>
<feature type="region of interest" description="Disordered" evidence="1">
    <location>
        <begin position="1"/>
        <end position="89"/>
    </location>
</feature>
<reference evidence="2 4" key="3">
    <citation type="submission" date="2016-06" db="EMBL/GenBank/DDBJ databases">
        <title>Identification of putative biosynthetic pathways for the production of bioactive secondary metabolites by the marine actinomycete Kocuria kristinae RUTW2-3.</title>
        <authorList>
            <person name="Waterworth S.C."/>
            <person name="Walmsley T.A."/>
            <person name="Matongo T."/>
            <person name="Davies-Coleman M.T."/>
            <person name="Dorrington R.A."/>
        </authorList>
    </citation>
    <scope>NUCLEOTIDE SEQUENCE [LARGE SCALE GENOMIC DNA]</scope>
    <source>
        <strain evidence="4">RuSp02-3</strain>
        <strain evidence="2">RUTW2-3</strain>
        <strain evidence="3 5">RUTW4-5</strain>
    </source>
</reference>
<dbReference type="Pfam" id="PF11272">
    <property type="entry name" value="DUF3072"/>
    <property type="match status" value="1"/>
</dbReference>
<dbReference type="Proteomes" id="UP000053171">
    <property type="component" value="Unassembled WGS sequence"/>
</dbReference>
<organism evidence="2 4">
    <name type="scientific">Rothia kristinae</name>
    <dbReference type="NCBI Taxonomy" id="37923"/>
    <lineage>
        <taxon>Bacteria</taxon>
        <taxon>Bacillati</taxon>
        <taxon>Actinomycetota</taxon>
        <taxon>Actinomycetes</taxon>
        <taxon>Micrococcales</taxon>
        <taxon>Micrococcaceae</taxon>
        <taxon>Rothia</taxon>
    </lineage>
</organism>
<dbReference type="InterPro" id="IPR021425">
    <property type="entry name" value="DUF3072"/>
</dbReference>
<evidence type="ECO:0000313" key="4">
    <source>
        <dbReference type="Proteomes" id="UP000053171"/>
    </source>
</evidence>
<dbReference type="RefSeq" id="WP_055684486.1">
    <property type="nucleotide sequence ID" value="NZ_JADPWM010000002.1"/>
</dbReference>
<accession>A0A0Q3BE75</accession>
<gene>
    <name evidence="3" type="ORF">A5N15_01590</name>
    <name evidence="2" type="ORF">AN277_0201355</name>
</gene>
<evidence type="ECO:0000313" key="3">
    <source>
        <dbReference type="EMBL" id="OAX67705.1"/>
    </source>
</evidence>
<sequence>MSETNHENQNAAGNGPEQETIGAGSAQNTSLEREPQEWTTGDEPMTDAQRSYLDTLAKEAGEELPADLTKAQASEHIDRLQKANPRAQG</sequence>
<dbReference type="Proteomes" id="UP000092021">
    <property type="component" value="Unassembled WGS sequence"/>
</dbReference>
<dbReference type="PATRIC" id="fig|37923.10.peg.464"/>
<dbReference type="EMBL" id="LWGZ01000133">
    <property type="protein sequence ID" value="OAX67705.1"/>
    <property type="molecule type" value="Genomic_DNA"/>
</dbReference>
<dbReference type="EMBL" id="LJBJ02000002">
    <property type="protein sequence ID" value="OAX52638.1"/>
    <property type="molecule type" value="Genomic_DNA"/>
</dbReference>
<protein>
    <recommendedName>
        <fullName evidence="6">DUF3072 domain-containing protein</fullName>
    </recommendedName>
</protein>
<dbReference type="AlphaFoldDB" id="A0A0Q3BE75"/>
<comment type="caution">
    <text evidence="2">The sequence shown here is derived from an EMBL/GenBank/DDBJ whole genome shotgun (WGS) entry which is preliminary data.</text>
</comment>
<evidence type="ECO:0008006" key="6">
    <source>
        <dbReference type="Google" id="ProtNLM"/>
    </source>
</evidence>
<name>A0A0Q3BE75_9MICC</name>